<protein>
    <submittedName>
        <fullName evidence="1">LAFE_0G06722g1_1</fullName>
    </submittedName>
</protein>
<dbReference type="PANTHER" id="PTHR36166:SF1">
    <property type="entry name" value="SRPBCC DOMAIN-CONTAINING PROTEIN"/>
    <property type="match status" value="1"/>
</dbReference>
<accession>A0A1G4MH72</accession>
<dbReference type="InterPro" id="IPR019587">
    <property type="entry name" value="Polyketide_cyclase/dehydratase"/>
</dbReference>
<evidence type="ECO:0000313" key="2">
    <source>
        <dbReference type="Proteomes" id="UP000190831"/>
    </source>
</evidence>
<keyword evidence="2" id="KW-1185">Reference proteome</keyword>
<proteinExistence type="predicted"/>
<sequence length="149" mass="16982">MLSISTEIEINCAPSQVRATLLDFDNHPQWNPFFQSIRVLKGDPSDIKQGDQLEVIMQSSGGGSPMTFKPTVLRNDAERFEWKGVLWSDWIFAGKHSFEFIDLDGGQRTRLIQSEQFTGSLMFALKYFLRDTPKDFDALNAALKETCEK</sequence>
<dbReference type="SUPFAM" id="SSF55961">
    <property type="entry name" value="Bet v1-like"/>
    <property type="match status" value="1"/>
</dbReference>
<dbReference type="AlphaFoldDB" id="A0A1G4MH72"/>
<evidence type="ECO:0000313" key="1">
    <source>
        <dbReference type="EMBL" id="SCW03269.1"/>
    </source>
</evidence>
<reference evidence="1 2" key="1">
    <citation type="submission" date="2016-03" db="EMBL/GenBank/DDBJ databases">
        <authorList>
            <person name="Devillers H."/>
        </authorList>
    </citation>
    <scope>NUCLEOTIDE SEQUENCE [LARGE SCALE GENOMIC DNA]</scope>
    <source>
        <strain evidence="1">CBS 6772</strain>
    </source>
</reference>
<dbReference type="Proteomes" id="UP000190831">
    <property type="component" value="Chromosome G"/>
</dbReference>
<name>A0A1G4MH72_LACFM</name>
<dbReference type="EMBL" id="LT598486">
    <property type="protein sequence ID" value="SCW03269.1"/>
    <property type="molecule type" value="Genomic_DNA"/>
</dbReference>
<dbReference type="Pfam" id="PF10604">
    <property type="entry name" value="Polyketide_cyc2"/>
    <property type="match status" value="1"/>
</dbReference>
<gene>
    <name evidence="1" type="ORF">LAFE_0G06722G</name>
</gene>
<dbReference type="InterPro" id="IPR023393">
    <property type="entry name" value="START-like_dom_sf"/>
</dbReference>
<dbReference type="PANTHER" id="PTHR36166">
    <property type="entry name" value="CHROMOSOME 9, WHOLE GENOME SHOTGUN SEQUENCE"/>
    <property type="match status" value="1"/>
</dbReference>
<dbReference type="OMA" id="SYPEWNP"/>
<dbReference type="STRING" id="4955.A0A1G4MH72"/>
<dbReference type="Gene3D" id="3.30.530.20">
    <property type="match status" value="1"/>
</dbReference>
<dbReference type="OrthoDB" id="509124at2759"/>
<organism evidence="1 2">
    <name type="scientific">Lachancea fermentati</name>
    <name type="common">Zygosaccharomyces fermentati</name>
    <dbReference type="NCBI Taxonomy" id="4955"/>
    <lineage>
        <taxon>Eukaryota</taxon>
        <taxon>Fungi</taxon>
        <taxon>Dikarya</taxon>
        <taxon>Ascomycota</taxon>
        <taxon>Saccharomycotina</taxon>
        <taxon>Saccharomycetes</taxon>
        <taxon>Saccharomycetales</taxon>
        <taxon>Saccharomycetaceae</taxon>
        <taxon>Lachancea</taxon>
    </lineage>
</organism>
<dbReference type="CDD" id="cd07822">
    <property type="entry name" value="SRPBCC_4"/>
    <property type="match status" value="1"/>
</dbReference>